<name>A0A9N9IC07_9GLOM</name>
<dbReference type="SUPFAM" id="SSF48403">
    <property type="entry name" value="Ankyrin repeat"/>
    <property type="match status" value="1"/>
</dbReference>
<evidence type="ECO:0000256" key="3">
    <source>
        <dbReference type="PROSITE-ProRule" id="PRU00023"/>
    </source>
</evidence>
<dbReference type="OrthoDB" id="194358at2759"/>
<keyword evidence="5" id="KW-1185">Reference proteome</keyword>
<evidence type="ECO:0000313" key="4">
    <source>
        <dbReference type="EMBL" id="CAG8729376.1"/>
    </source>
</evidence>
<dbReference type="PANTHER" id="PTHR24198">
    <property type="entry name" value="ANKYRIN REPEAT AND PROTEIN KINASE DOMAIN-CONTAINING PROTEIN"/>
    <property type="match status" value="1"/>
</dbReference>
<dbReference type="EMBL" id="CAJVPY010011745">
    <property type="protein sequence ID" value="CAG8729376.1"/>
    <property type="molecule type" value="Genomic_DNA"/>
</dbReference>
<dbReference type="Gene3D" id="1.25.40.20">
    <property type="entry name" value="Ankyrin repeat-containing domain"/>
    <property type="match status" value="1"/>
</dbReference>
<dbReference type="InterPro" id="IPR002110">
    <property type="entry name" value="Ankyrin_rpt"/>
</dbReference>
<dbReference type="Proteomes" id="UP000789405">
    <property type="component" value="Unassembled WGS sequence"/>
</dbReference>
<dbReference type="PANTHER" id="PTHR24198:SF165">
    <property type="entry name" value="ANKYRIN REPEAT-CONTAINING PROTEIN-RELATED"/>
    <property type="match status" value="1"/>
</dbReference>
<organism evidence="4 5">
    <name type="scientific">Dentiscutata erythropus</name>
    <dbReference type="NCBI Taxonomy" id="1348616"/>
    <lineage>
        <taxon>Eukaryota</taxon>
        <taxon>Fungi</taxon>
        <taxon>Fungi incertae sedis</taxon>
        <taxon>Mucoromycota</taxon>
        <taxon>Glomeromycotina</taxon>
        <taxon>Glomeromycetes</taxon>
        <taxon>Diversisporales</taxon>
        <taxon>Gigasporaceae</taxon>
        <taxon>Dentiscutata</taxon>
    </lineage>
</organism>
<evidence type="ECO:0000256" key="2">
    <source>
        <dbReference type="ARBA" id="ARBA00023043"/>
    </source>
</evidence>
<dbReference type="PROSITE" id="PS50088">
    <property type="entry name" value="ANK_REPEAT"/>
    <property type="match status" value="1"/>
</dbReference>
<sequence length="927" mass="108767">MRKEEARNDDSKSFDQQHFNHIYFAAKKNYENIIKLLLEEATSDLILHHIAEEEDIKVVIILLENGANFNSITDMNSRTPLHWAAFEGCEDDIKYLIRKNKNLIKANDNNNEAAIYESVWNGHIEITKFLLEQDPDIIYSKNKYGYTFLQIAAISCQVEIFNYLKSKGNFQFELDNFFDNLDWHKLNNYTKFMHSYSTIKGLINKLYNLEEQFVKLDNSDFISFYQFLLKCIEKCAENLGIKEEYKKILNYLYTCTFGKICNLKLELKFSLVIDIDEYFKMIQNGIKLLKKVNKQVEIDKFSKQYEDTIKKKIKEAYNIAKNQVKYEIDKTVNEINEKIISLINETRNLIGGAEETKQTLEEKQREIDYKLALKQILGILKIVGQTVSIAGGPIGIAGYIINGGVNITESFVSKYDNFKSKFEIPLEIRDSLDKMETMIKYKEIKVEGEEIVKIAKQQIEILSLECDKHTILSDIKGHLIKIQKALGNISTNIVNEIKDELETIQNNVELKEAKIEIDVVQTIFIAIRDTGMAVELYNNDAIVPMIKRMKDDINNIEKKINNKSHAYLDMTKWQVQSSLKDVKYTVQQISKGFSAQDITRYMEKLDEAMTTIINIYDRIREYYDQVNLANYTARINSPMTIELEDEELKVDIYKLEQKIRSSIIKGYLKRARSAFKQWAFPFANEYSNVLNSQFDKEEDIDSIMQQIESLHIKVQERNVYVIKDIDNFLKYSEFNSKNRSTQPFFVWENNKHSQEMSELLVGKEVTIKADITEINSHKSAVKFNEIGIRFKSKDKTIQDKIDDELENFDVKMIHSGDSYYRYNDKFYVIRSNEQSIEYSFEKNNEGKPVRSNRVYERIRNEELMLSPYTTWKIKLKYESKDANFDKLKMYEEKVCLELIGRGIYVDGEDSNDLMVGNYYKEYEYNPI</sequence>
<protein>
    <submittedName>
        <fullName evidence="4">943_t:CDS:1</fullName>
    </submittedName>
</protein>
<comment type="caution">
    <text evidence="4">The sequence shown here is derived from an EMBL/GenBank/DDBJ whole genome shotgun (WGS) entry which is preliminary data.</text>
</comment>
<proteinExistence type="predicted"/>
<keyword evidence="1" id="KW-0677">Repeat</keyword>
<evidence type="ECO:0000256" key="1">
    <source>
        <dbReference type="ARBA" id="ARBA00022737"/>
    </source>
</evidence>
<dbReference type="InterPro" id="IPR036770">
    <property type="entry name" value="Ankyrin_rpt-contain_sf"/>
</dbReference>
<dbReference type="AlphaFoldDB" id="A0A9N9IC07"/>
<gene>
    <name evidence="4" type="ORF">DERYTH_LOCUS14987</name>
</gene>
<reference evidence="4" key="1">
    <citation type="submission" date="2021-06" db="EMBL/GenBank/DDBJ databases">
        <authorList>
            <person name="Kallberg Y."/>
            <person name="Tangrot J."/>
            <person name="Rosling A."/>
        </authorList>
    </citation>
    <scope>NUCLEOTIDE SEQUENCE</scope>
    <source>
        <strain evidence="4">MA453B</strain>
    </source>
</reference>
<feature type="repeat" description="ANK" evidence="3">
    <location>
        <begin position="76"/>
        <end position="108"/>
    </location>
</feature>
<keyword evidence="2 3" id="KW-0040">ANK repeat</keyword>
<dbReference type="Pfam" id="PF12796">
    <property type="entry name" value="Ank_2"/>
    <property type="match status" value="2"/>
</dbReference>
<evidence type="ECO:0000313" key="5">
    <source>
        <dbReference type="Proteomes" id="UP000789405"/>
    </source>
</evidence>
<dbReference type="SMART" id="SM00248">
    <property type="entry name" value="ANK"/>
    <property type="match status" value="4"/>
</dbReference>
<accession>A0A9N9IC07</accession>